<accession>A0A6V7MA96</accession>
<keyword evidence="4" id="KW-0539">Nucleus</keyword>
<dbReference type="InterPro" id="IPR013790">
    <property type="entry name" value="Dwarfin"/>
</dbReference>
<reference evidence="7" key="1">
    <citation type="submission" date="2020-07" db="EMBL/GenBank/DDBJ databases">
        <authorList>
            <person name="Ferguson B K."/>
        </authorList>
    </citation>
    <scope>NUCLEOTIDE SEQUENCE</scope>
    <source>
        <strain evidence="7">L06</strain>
    </source>
</reference>
<evidence type="ECO:0000256" key="3">
    <source>
        <dbReference type="ARBA" id="ARBA00023163"/>
    </source>
</evidence>
<protein>
    <recommendedName>
        <fullName evidence="6">MH1 domain-containing protein</fullName>
    </recommendedName>
</protein>
<dbReference type="GO" id="GO:0006357">
    <property type="term" value="P:regulation of transcription by RNA polymerase II"/>
    <property type="evidence" value="ECO:0007669"/>
    <property type="project" value="TreeGrafter"/>
</dbReference>
<dbReference type="AlphaFoldDB" id="A0A6V7MA96"/>
<dbReference type="InterPro" id="IPR036578">
    <property type="entry name" value="SMAD_MH1_sf"/>
</dbReference>
<dbReference type="GO" id="GO:0030154">
    <property type="term" value="P:cell differentiation"/>
    <property type="evidence" value="ECO:0007669"/>
    <property type="project" value="TreeGrafter"/>
</dbReference>
<evidence type="ECO:0000313" key="7">
    <source>
        <dbReference type="EMBL" id="CAD1585345.1"/>
    </source>
</evidence>
<comment type="subcellular location">
    <subcellularLocation>
        <location evidence="1">Nucleus</location>
    </subcellularLocation>
</comment>
<evidence type="ECO:0000256" key="4">
    <source>
        <dbReference type="ARBA" id="ARBA00023242"/>
    </source>
</evidence>
<dbReference type="CDD" id="cd10489">
    <property type="entry name" value="MH1_SMAD_6_7"/>
    <property type="match status" value="1"/>
</dbReference>
<organism evidence="7">
    <name type="scientific">Bracon brevicornis</name>
    <dbReference type="NCBI Taxonomy" id="1563983"/>
    <lineage>
        <taxon>Eukaryota</taxon>
        <taxon>Metazoa</taxon>
        <taxon>Ecdysozoa</taxon>
        <taxon>Arthropoda</taxon>
        <taxon>Hexapoda</taxon>
        <taxon>Insecta</taxon>
        <taxon>Pterygota</taxon>
        <taxon>Neoptera</taxon>
        <taxon>Endopterygota</taxon>
        <taxon>Hymenoptera</taxon>
        <taxon>Apocrita</taxon>
        <taxon>Ichneumonoidea</taxon>
        <taxon>Braconidae</taxon>
        <taxon>Braconinae</taxon>
        <taxon>Bracon</taxon>
    </lineage>
</organism>
<dbReference type="GO" id="GO:0060395">
    <property type="term" value="P:SMAD protein signal transduction"/>
    <property type="evidence" value="ECO:0007669"/>
    <property type="project" value="TreeGrafter"/>
</dbReference>
<feature type="domain" description="MH1" evidence="6">
    <location>
        <begin position="96"/>
        <end position="279"/>
    </location>
</feature>
<name>A0A6V7MA96_9HYME</name>
<dbReference type="PANTHER" id="PTHR13703">
    <property type="entry name" value="SMAD"/>
    <property type="match status" value="1"/>
</dbReference>
<dbReference type="GO" id="GO:0009653">
    <property type="term" value="P:anatomical structure morphogenesis"/>
    <property type="evidence" value="ECO:0007669"/>
    <property type="project" value="TreeGrafter"/>
</dbReference>
<dbReference type="Gene3D" id="3.90.520.10">
    <property type="entry name" value="SMAD MH1 domain"/>
    <property type="match status" value="1"/>
</dbReference>
<dbReference type="Pfam" id="PF03165">
    <property type="entry name" value="MH1"/>
    <property type="match status" value="1"/>
</dbReference>
<evidence type="ECO:0000256" key="5">
    <source>
        <dbReference type="SAM" id="MobiDB-lite"/>
    </source>
</evidence>
<feature type="region of interest" description="Disordered" evidence="5">
    <location>
        <begin position="175"/>
        <end position="197"/>
    </location>
</feature>
<evidence type="ECO:0000256" key="2">
    <source>
        <dbReference type="ARBA" id="ARBA00023015"/>
    </source>
</evidence>
<keyword evidence="2" id="KW-0805">Transcription regulation</keyword>
<dbReference type="SUPFAM" id="SSF56366">
    <property type="entry name" value="SMAD MH1 domain"/>
    <property type="match status" value="1"/>
</dbReference>
<gene>
    <name evidence="7" type="ORF">BBRV_LOCUS128011</name>
</gene>
<dbReference type="GO" id="GO:0140416">
    <property type="term" value="F:transcription regulator inhibitor activity"/>
    <property type="evidence" value="ECO:0007669"/>
    <property type="project" value="TreeGrafter"/>
</dbReference>
<dbReference type="EMBL" id="CADCXW020000353">
    <property type="protein sequence ID" value="CAD1585345.1"/>
    <property type="molecule type" value="Genomic_DNA"/>
</dbReference>
<dbReference type="PROSITE" id="PS51075">
    <property type="entry name" value="MH1"/>
    <property type="match status" value="1"/>
</dbReference>
<proteinExistence type="predicted"/>
<evidence type="ECO:0000256" key="1">
    <source>
        <dbReference type="ARBA" id="ARBA00004123"/>
    </source>
</evidence>
<dbReference type="GO" id="GO:0070411">
    <property type="term" value="F:I-SMAD binding"/>
    <property type="evidence" value="ECO:0007669"/>
    <property type="project" value="TreeGrafter"/>
</dbReference>
<evidence type="ECO:0000259" key="6">
    <source>
        <dbReference type="PROSITE" id="PS51075"/>
    </source>
</evidence>
<dbReference type="GO" id="GO:0071144">
    <property type="term" value="C:heteromeric SMAD protein complex"/>
    <property type="evidence" value="ECO:0007669"/>
    <property type="project" value="TreeGrafter"/>
</dbReference>
<dbReference type="InterPro" id="IPR003619">
    <property type="entry name" value="MAD_homology1_Dwarfin-type"/>
</dbReference>
<keyword evidence="3" id="KW-0804">Transcription</keyword>
<dbReference type="InterPro" id="IPR013019">
    <property type="entry name" value="MAD_homology_MH1"/>
</dbReference>
<dbReference type="SMART" id="SM00523">
    <property type="entry name" value="DWA"/>
    <property type="match status" value="1"/>
</dbReference>
<dbReference type="PANTHER" id="PTHR13703:SF54">
    <property type="entry name" value="MOTHERS AGAINST DECAPENTAPLEGIC HOMOLOG"/>
    <property type="match status" value="1"/>
</dbReference>
<sequence>MFMFWSKRTILTRRLLKAKVRRDYETEREAQGLDTSSINNSGVSCSINIDNNYSVNKLEATCSGAVERTSDSGGSVGECATTTTTSRSSGGLLGTTRLHQVCCGRAEDDEEECQEEEEEGDSRLSRCKELLKGLKENQLEMLLTSVESYGADLGACVLVAQRVLYETQDHYKRHRHSQRSARHHHPLKHRHHSSRQRSRCRHCELRHDDDEEYSDDQRGLGGVNIAAPANLLSCQIWRWPDLNNSKELKKLPVCHSAGDSSYVCCNPYHWSRLCKPGKDLFII</sequence>